<reference evidence="9 10" key="1">
    <citation type="submission" date="2018-07" db="EMBL/GenBank/DDBJ databases">
        <title>Genomic Encyclopedia of Type Strains, Phase III (KMG-III): the genomes of soil and plant-associated and newly described type strains.</title>
        <authorList>
            <person name="Whitman W."/>
        </authorList>
    </citation>
    <scope>NUCLEOTIDE SEQUENCE [LARGE SCALE GENOMIC DNA]</scope>
    <source>
        <strain evidence="9 10">CECT 7506</strain>
    </source>
</reference>
<dbReference type="Pfam" id="PF00528">
    <property type="entry name" value="BPD_transp_1"/>
    <property type="match status" value="1"/>
</dbReference>
<dbReference type="EMBL" id="QPJD01000008">
    <property type="protein sequence ID" value="RCW47516.1"/>
    <property type="molecule type" value="Genomic_DNA"/>
</dbReference>
<feature type="transmembrane region" description="Helical" evidence="7">
    <location>
        <begin position="103"/>
        <end position="124"/>
    </location>
</feature>
<comment type="similarity">
    <text evidence="7">Belongs to the binding-protein-dependent transport system permease family.</text>
</comment>
<feature type="transmembrane region" description="Helical" evidence="7">
    <location>
        <begin position="136"/>
        <end position="158"/>
    </location>
</feature>
<keyword evidence="4 7" id="KW-0812">Transmembrane</keyword>
<evidence type="ECO:0000256" key="3">
    <source>
        <dbReference type="ARBA" id="ARBA00022475"/>
    </source>
</evidence>
<dbReference type="CDD" id="cd06261">
    <property type="entry name" value="TM_PBP2"/>
    <property type="match status" value="1"/>
</dbReference>
<dbReference type="AlphaFoldDB" id="A0A368W1F2"/>
<feature type="transmembrane region" description="Helical" evidence="7">
    <location>
        <begin position="239"/>
        <end position="261"/>
    </location>
</feature>
<dbReference type="InterPro" id="IPR000515">
    <property type="entry name" value="MetI-like"/>
</dbReference>
<sequence length="277" mass="31410">MLRKKSFESLLWYSTAVVLAIIFLVPLYFTFINALNGLASTPVLTLPKKLHPENFVEAIIRIPFWRYLKSSVIIVSISVFFAVWINFILGYAFARMNAPGKDIWFSILISLMMVPAFATSIPTYVLFSKMQITDSYLIWILNGIGGSPFYTFLFRQFMQTIPKELEEAARIDGSTTVGIMFRIILPLTIPVVAVVFMFEFLNSWGDFVQPFMFLNEERWPLSTALMGVRYTLPNNASVVLVPLQLAASLLFMIPSVIVYFAGQKYIKEGMITSGLKG</sequence>
<keyword evidence="9" id="KW-0762">Sugar transport</keyword>
<evidence type="ECO:0000313" key="10">
    <source>
        <dbReference type="Proteomes" id="UP000252415"/>
    </source>
</evidence>
<dbReference type="PANTHER" id="PTHR43744">
    <property type="entry name" value="ABC TRANSPORTER PERMEASE PROTEIN MG189-RELATED-RELATED"/>
    <property type="match status" value="1"/>
</dbReference>
<evidence type="ECO:0000313" key="9">
    <source>
        <dbReference type="EMBL" id="RCW47516.1"/>
    </source>
</evidence>
<evidence type="ECO:0000256" key="7">
    <source>
        <dbReference type="RuleBase" id="RU363032"/>
    </source>
</evidence>
<feature type="transmembrane region" description="Helical" evidence="7">
    <location>
        <begin position="12"/>
        <end position="32"/>
    </location>
</feature>
<keyword evidence="5 7" id="KW-1133">Transmembrane helix</keyword>
<feature type="transmembrane region" description="Helical" evidence="7">
    <location>
        <begin position="72"/>
        <end position="94"/>
    </location>
</feature>
<dbReference type="OrthoDB" id="148827at2"/>
<evidence type="ECO:0000256" key="2">
    <source>
        <dbReference type="ARBA" id="ARBA00022448"/>
    </source>
</evidence>
<comment type="caution">
    <text evidence="9">The sequence shown here is derived from an EMBL/GenBank/DDBJ whole genome shotgun (WGS) entry which is preliminary data.</text>
</comment>
<evidence type="ECO:0000259" key="8">
    <source>
        <dbReference type="PROSITE" id="PS50928"/>
    </source>
</evidence>
<organism evidence="9 10">
    <name type="scientific">Paenibacillus prosopidis</name>
    <dbReference type="NCBI Taxonomy" id="630520"/>
    <lineage>
        <taxon>Bacteria</taxon>
        <taxon>Bacillati</taxon>
        <taxon>Bacillota</taxon>
        <taxon>Bacilli</taxon>
        <taxon>Bacillales</taxon>
        <taxon>Paenibacillaceae</taxon>
        <taxon>Paenibacillus</taxon>
    </lineage>
</organism>
<proteinExistence type="inferred from homology"/>
<comment type="subcellular location">
    <subcellularLocation>
        <location evidence="1 7">Cell membrane</location>
        <topology evidence="1 7">Multi-pass membrane protein</topology>
    </subcellularLocation>
</comment>
<evidence type="ECO:0000256" key="5">
    <source>
        <dbReference type="ARBA" id="ARBA00022989"/>
    </source>
</evidence>
<dbReference type="InterPro" id="IPR035906">
    <property type="entry name" value="MetI-like_sf"/>
</dbReference>
<gene>
    <name evidence="9" type="ORF">DFP97_108131</name>
</gene>
<evidence type="ECO:0000256" key="1">
    <source>
        <dbReference type="ARBA" id="ARBA00004651"/>
    </source>
</evidence>
<keyword evidence="2 7" id="KW-0813">Transport</keyword>
<accession>A0A368W1F2</accession>
<dbReference type="SUPFAM" id="SSF161098">
    <property type="entry name" value="MetI-like"/>
    <property type="match status" value="1"/>
</dbReference>
<keyword evidence="10" id="KW-1185">Reference proteome</keyword>
<dbReference type="RefSeq" id="WP_114380851.1">
    <property type="nucleotide sequence ID" value="NZ_QPJD01000008.1"/>
</dbReference>
<feature type="domain" description="ABC transmembrane type-1" evidence="8">
    <location>
        <begin position="68"/>
        <end position="262"/>
    </location>
</feature>
<name>A0A368W1F2_9BACL</name>
<evidence type="ECO:0000256" key="6">
    <source>
        <dbReference type="ARBA" id="ARBA00023136"/>
    </source>
</evidence>
<protein>
    <submittedName>
        <fullName evidence="9">Multiple sugar transport system permease protein</fullName>
    </submittedName>
</protein>
<evidence type="ECO:0000256" key="4">
    <source>
        <dbReference type="ARBA" id="ARBA00022692"/>
    </source>
</evidence>
<feature type="transmembrane region" description="Helical" evidence="7">
    <location>
        <begin position="179"/>
        <end position="198"/>
    </location>
</feature>
<dbReference type="GO" id="GO:0055085">
    <property type="term" value="P:transmembrane transport"/>
    <property type="evidence" value="ECO:0007669"/>
    <property type="project" value="InterPro"/>
</dbReference>
<dbReference type="GO" id="GO:0005886">
    <property type="term" value="C:plasma membrane"/>
    <property type="evidence" value="ECO:0007669"/>
    <property type="project" value="UniProtKB-SubCell"/>
</dbReference>
<dbReference type="PROSITE" id="PS50928">
    <property type="entry name" value="ABC_TM1"/>
    <property type="match status" value="1"/>
</dbReference>
<dbReference type="Gene3D" id="1.10.3720.10">
    <property type="entry name" value="MetI-like"/>
    <property type="match status" value="1"/>
</dbReference>
<keyword evidence="3" id="KW-1003">Cell membrane</keyword>
<keyword evidence="6 7" id="KW-0472">Membrane</keyword>
<dbReference type="Proteomes" id="UP000252415">
    <property type="component" value="Unassembled WGS sequence"/>
</dbReference>
<dbReference type="PANTHER" id="PTHR43744:SF3">
    <property type="entry name" value="LACTOSE TRANSPORT SYSTEM PERMEASE PROTEIN LACG"/>
    <property type="match status" value="1"/>
</dbReference>